<evidence type="ECO:0000256" key="13">
    <source>
        <dbReference type="ARBA" id="ARBA00044763"/>
    </source>
</evidence>
<feature type="compositionally biased region" description="Basic and acidic residues" evidence="14">
    <location>
        <begin position="405"/>
        <end position="419"/>
    </location>
</feature>
<dbReference type="Ensembl" id="ENSCSRT00000009082.1">
    <property type="protein sequence ID" value="ENSCSRP00000008780.1"/>
    <property type="gene ID" value="ENSCSRG00000006525.1"/>
</dbReference>
<proteinExistence type="inferred from homology"/>
<dbReference type="GO" id="GO:0030141">
    <property type="term" value="C:secretory granule"/>
    <property type="evidence" value="ECO:0007669"/>
    <property type="project" value="InterPro"/>
</dbReference>
<dbReference type="Proteomes" id="UP000694403">
    <property type="component" value="Unplaced"/>
</dbReference>
<protein>
    <recommendedName>
        <fullName evidence="11">Secretogranin-1</fullName>
    </recommendedName>
    <alternativeName>
        <fullName evidence="12">Chromogranin-B</fullName>
    </alternativeName>
</protein>
<evidence type="ECO:0000256" key="11">
    <source>
        <dbReference type="ARBA" id="ARBA00039221"/>
    </source>
</evidence>
<evidence type="ECO:0000256" key="5">
    <source>
        <dbReference type="ARBA" id="ARBA00022641"/>
    </source>
</evidence>
<keyword evidence="7" id="KW-0732">Signal</keyword>
<comment type="subunit">
    <text evidence="13">Interacts with ITPR1 in the secretory granules.</text>
</comment>
<feature type="compositionally biased region" description="Basic and acidic residues" evidence="14">
    <location>
        <begin position="148"/>
        <end position="182"/>
    </location>
</feature>
<feature type="compositionally biased region" description="Basic and acidic residues" evidence="14">
    <location>
        <begin position="233"/>
        <end position="254"/>
    </location>
</feature>
<evidence type="ECO:0000256" key="7">
    <source>
        <dbReference type="ARBA" id="ARBA00022729"/>
    </source>
</evidence>
<feature type="region of interest" description="Disordered" evidence="14">
    <location>
        <begin position="584"/>
        <end position="603"/>
    </location>
</feature>
<keyword evidence="8" id="KW-0654">Proteoglycan</keyword>
<feature type="compositionally biased region" description="Basic residues" evidence="14">
    <location>
        <begin position="266"/>
        <end position="277"/>
    </location>
</feature>
<evidence type="ECO:0000256" key="10">
    <source>
        <dbReference type="ARBA" id="ARBA00023180"/>
    </source>
</evidence>
<name>A0A8C3S529_CHESE</name>
<evidence type="ECO:0000256" key="6">
    <source>
        <dbReference type="ARBA" id="ARBA00022685"/>
    </source>
</evidence>
<feature type="region of interest" description="Disordered" evidence="14">
    <location>
        <begin position="53"/>
        <end position="460"/>
    </location>
</feature>
<evidence type="ECO:0000256" key="8">
    <source>
        <dbReference type="ARBA" id="ARBA00022974"/>
    </source>
</evidence>
<feature type="compositionally biased region" description="Basic and acidic residues" evidence="14">
    <location>
        <begin position="426"/>
        <end position="460"/>
    </location>
</feature>
<evidence type="ECO:0000256" key="2">
    <source>
        <dbReference type="ARBA" id="ARBA00005723"/>
    </source>
</evidence>
<dbReference type="InterPro" id="IPR001819">
    <property type="entry name" value="Chromogranin_AB"/>
</dbReference>
<comment type="subcellular location">
    <subcellularLocation>
        <location evidence="1">Secreted</location>
    </subcellularLocation>
</comment>
<dbReference type="Pfam" id="PF01271">
    <property type="entry name" value="Granin"/>
    <property type="match status" value="1"/>
</dbReference>
<evidence type="ECO:0000256" key="9">
    <source>
        <dbReference type="ARBA" id="ARBA00023157"/>
    </source>
</evidence>
<evidence type="ECO:0000313" key="16">
    <source>
        <dbReference type="Proteomes" id="UP000694403"/>
    </source>
</evidence>
<organism evidence="15 16">
    <name type="scientific">Chelydra serpentina</name>
    <name type="common">Snapping turtle</name>
    <name type="synonym">Testudo serpentina</name>
    <dbReference type="NCBI Taxonomy" id="8475"/>
    <lineage>
        <taxon>Eukaryota</taxon>
        <taxon>Metazoa</taxon>
        <taxon>Chordata</taxon>
        <taxon>Craniata</taxon>
        <taxon>Vertebrata</taxon>
        <taxon>Euteleostomi</taxon>
        <taxon>Archelosauria</taxon>
        <taxon>Testudinata</taxon>
        <taxon>Testudines</taxon>
        <taxon>Cryptodira</taxon>
        <taxon>Durocryptodira</taxon>
        <taxon>Americhelydia</taxon>
        <taxon>Chelydroidea</taxon>
        <taxon>Chelydridae</taxon>
        <taxon>Chelydra</taxon>
    </lineage>
</organism>
<feature type="compositionally biased region" description="Basic and acidic residues" evidence="14">
    <location>
        <begin position="278"/>
        <end position="393"/>
    </location>
</feature>
<evidence type="ECO:0000256" key="4">
    <source>
        <dbReference type="ARBA" id="ARBA00022553"/>
    </source>
</evidence>
<keyword evidence="9" id="KW-1015">Disulfide bond</keyword>
<dbReference type="PANTHER" id="PTHR10583:SF4">
    <property type="entry name" value="SECRETOGRANIN-1"/>
    <property type="match status" value="1"/>
</dbReference>
<feature type="compositionally biased region" description="Basic and acidic residues" evidence="14">
    <location>
        <begin position="69"/>
        <end position="138"/>
    </location>
</feature>
<comment type="similarity">
    <text evidence="2">Belongs to the chromogranin/secretogranin protein family.</text>
</comment>
<dbReference type="InterPro" id="IPR018054">
    <property type="entry name" value="Chromogranin_CS"/>
</dbReference>
<evidence type="ECO:0000256" key="12">
    <source>
        <dbReference type="ARBA" id="ARBA00042410"/>
    </source>
</evidence>
<reference evidence="15" key="2">
    <citation type="submission" date="2025-09" db="UniProtKB">
        <authorList>
            <consortium name="Ensembl"/>
        </authorList>
    </citation>
    <scope>IDENTIFICATION</scope>
</reference>
<keyword evidence="6" id="KW-0165">Cleavage on pair of basic residues</keyword>
<dbReference type="InterPro" id="IPR001990">
    <property type="entry name" value="Granin"/>
</dbReference>
<dbReference type="AlphaFoldDB" id="A0A8C3S529"/>
<dbReference type="PRINTS" id="PR00659">
    <property type="entry name" value="CHROMOGRANIN"/>
</dbReference>
<dbReference type="PROSITE" id="PS00422">
    <property type="entry name" value="GRANINS_1"/>
    <property type="match status" value="1"/>
</dbReference>
<keyword evidence="16" id="KW-1185">Reference proteome</keyword>
<keyword evidence="5" id="KW-0765">Sulfation</keyword>
<feature type="compositionally biased region" description="Basic and acidic residues" evidence="14">
    <location>
        <begin position="195"/>
        <end position="219"/>
    </location>
</feature>
<dbReference type="PANTHER" id="PTHR10583">
    <property type="entry name" value="CHROMOGRANIN"/>
    <property type="match status" value="1"/>
</dbReference>
<feature type="compositionally biased region" description="Acidic residues" evidence="14">
    <location>
        <begin position="220"/>
        <end position="232"/>
    </location>
</feature>
<reference evidence="15" key="1">
    <citation type="submission" date="2025-08" db="UniProtKB">
        <authorList>
            <consortium name="Ensembl"/>
        </authorList>
    </citation>
    <scope>IDENTIFICATION</scope>
</reference>
<evidence type="ECO:0000256" key="1">
    <source>
        <dbReference type="ARBA" id="ARBA00004613"/>
    </source>
</evidence>
<keyword evidence="10" id="KW-0325">Glycoprotein</keyword>
<sequence length="628" mass="75447">LFLKSFYQSLSSIGLSAFTEKVTRCIVEVLSTALSKPNAPPINPLCKDILKKSGRHKAEKKNENEEEQLEVRHLKESSDEKHQHASVEEERGQKEDNEEKHHHEEDESREEEEKHNGDSHSHEIRIHKGEKKHSLDIRGEEEEDDDETSYKRNNHSEEGSKEKKHHAEESGEAEHELPDKRSHSVAKSMEEFSPGDDKHSMGHRHSEEKMHSNEKRSHESEEEEEEEEEEESSERNHHESKEHGSYQYRGREESEEREEAEEEKRHYKPRHNHRKHRVGDSSKERRDHEGEKRNPLEESNEEENRFWDKKSHYQKHHYEEPEHHREEKKNYGKHSSEDVEEKRHAGRESEEYREQRHQNKENSEEEDKRHHLSGESEEERHEKKRHHDEPHEAHHGHRQSTGHYSTEERDSEEKRHYPGYDELDAEIEKRHDSEDQKQDNEDSTEKVRYGEKEYKSHFPAENEKRATIRYSPFYHRLQWKSRHLDKKDNMGDQILGSEQESRPSLNEKNFFPEYDYDWWEKKQLLDGLNHGHGEKRNLGRLHKLDMKRQYDRMDQLAQLLNYRKKSAEFPELYNSGEDLKKRHMIRSDKGNLSQRPLTEEEEKELENLAAMDLELQKIAEKFNDNRRG</sequence>
<dbReference type="GO" id="GO:0005615">
    <property type="term" value="C:extracellular space"/>
    <property type="evidence" value="ECO:0007669"/>
    <property type="project" value="TreeGrafter"/>
</dbReference>
<keyword evidence="3" id="KW-0964">Secreted</keyword>
<accession>A0A8C3S529</accession>
<keyword evidence="4" id="KW-0597">Phosphoprotein</keyword>
<evidence type="ECO:0000313" key="15">
    <source>
        <dbReference type="Ensembl" id="ENSCSRP00000008780.1"/>
    </source>
</evidence>
<evidence type="ECO:0000256" key="3">
    <source>
        <dbReference type="ARBA" id="ARBA00022525"/>
    </source>
</evidence>
<evidence type="ECO:0000256" key="14">
    <source>
        <dbReference type="SAM" id="MobiDB-lite"/>
    </source>
</evidence>